<dbReference type="PROSITE" id="PS51211">
    <property type="entry name" value="VITELLOGENIN"/>
    <property type="match status" value="1"/>
</dbReference>
<comment type="subcellular location">
    <subcellularLocation>
        <location evidence="1">Endoplasmic reticulum</location>
    </subcellularLocation>
</comment>
<dbReference type="SUPFAM" id="SSF48431">
    <property type="entry name" value="Lipovitellin-phosvitin complex, superhelical domain"/>
    <property type="match status" value="1"/>
</dbReference>
<evidence type="ECO:0000256" key="2">
    <source>
        <dbReference type="ARBA" id="ARBA00022448"/>
    </source>
</evidence>
<reference evidence="12" key="1">
    <citation type="submission" date="2025-08" db="UniProtKB">
        <authorList>
            <consortium name="RefSeq"/>
        </authorList>
    </citation>
    <scope>IDENTIFICATION</scope>
    <source>
        <tissue evidence="12">Sperm</tissue>
    </source>
</reference>
<dbReference type="SUPFAM" id="SSF56968">
    <property type="entry name" value="Lipovitellin-phosvitin complex, beta-sheet shell regions"/>
    <property type="match status" value="1"/>
</dbReference>
<feature type="region of interest" description="Disordered" evidence="8">
    <location>
        <begin position="279"/>
        <end position="300"/>
    </location>
</feature>
<dbReference type="FunFam" id="1.25.10.20:FF:000001">
    <property type="entry name" value="microsomal triglyceride transfer protein large subunit"/>
    <property type="match status" value="1"/>
</dbReference>
<evidence type="ECO:0000256" key="3">
    <source>
        <dbReference type="ARBA" id="ARBA00022729"/>
    </source>
</evidence>
<dbReference type="PANTHER" id="PTHR13024">
    <property type="entry name" value="MICROSOMAL TRIGLYCERIDE TRANSFER PROTEIN, LARGE SUBUNIT"/>
    <property type="match status" value="1"/>
</dbReference>
<dbReference type="KEGG" id="pmrn:116940336"/>
<evidence type="ECO:0000313" key="12">
    <source>
        <dbReference type="RefSeq" id="XP_032805923.1"/>
    </source>
</evidence>
<evidence type="ECO:0000256" key="5">
    <source>
        <dbReference type="ARBA" id="ARBA00023055"/>
    </source>
</evidence>
<feature type="signal peptide" evidence="9">
    <location>
        <begin position="1"/>
        <end position="19"/>
    </location>
</feature>
<dbReference type="Gene3D" id="1.25.10.20">
    <property type="entry name" value="Vitellinogen, superhelical"/>
    <property type="match status" value="1"/>
</dbReference>
<keyword evidence="3 9" id="KW-0732">Signal</keyword>
<dbReference type="GO" id="GO:0005783">
    <property type="term" value="C:endoplasmic reticulum"/>
    <property type="evidence" value="ECO:0007669"/>
    <property type="project" value="UniProtKB-SubCell"/>
</dbReference>
<dbReference type="InterPro" id="IPR045811">
    <property type="entry name" value="MTP_lip-bd"/>
</dbReference>
<dbReference type="Proteomes" id="UP001318040">
    <property type="component" value="Chromosome 8"/>
</dbReference>
<evidence type="ECO:0000256" key="6">
    <source>
        <dbReference type="ARBA" id="ARBA00023157"/>
    </source>
</evidence>
<keyword evidence="5" id="KW-0445">Lipid transport</keyword>
<keyword evidence="2" id="KW-0813">Transport</keyword>
<keyword evidence="11" id="KW-1185">Reference proteome</keyword>
<feature type="domain" description="Vitellogenin" evidence="10">
    <location>
        <begin position="29"/>
        <end position="647"/>
    </location>
</feature>
<feature type="chain" id="PRO_5042612515" evidence="9">
    <location>
        <begin position="20"/>
        <end position="893"/>
    </location>
</feature>
<dbReference type="RefSeq" id="XP_032805923.1">
    <property type="nucleotide sequence ID" value="XM_032950032.1"/>
</dbReference>
<comment type="caution">
    <text evidence="7">Lacks conserved residue(s) required for the propagation of feature annotation.</text>
</comment>
<evidence type="ECO:0000313" key="11">
    <source>
        <dbReference type="Proteomes" id="UP001318040"/>
    </source>
</evidence>
<dbReference type="GO" id="GO:0005548">
    <property type="term" value="F:phospholipid transporter activity"/>
    <property type="evidence" value="ECO:0007669"/>
    <property type="project" value="InterPro"/>
</dbReference>
<evidence type="ECO:0000256" key="9">
    <source>
        <dbReference type="SAM" id="SignalP"/>
    </source>
</evidence>
<dbReference type="GO" id="GO:0120013">
    <property type="term" value="F:lipid transfer activity"/>
    <property type="evidence" value="ECO:0007669"/>
    <property type="project" value="UniProtKB-ARBA"/>
</dbReference>
<dbReference type="GO" id="GO:0042157">
    <property type="term" value="P:lipoprotein metabolic process"/>
    <property type="evidence" value="ECO:0007669"/>
    <property type="project" value="TreeGrafter"/>
</dbReference>
<dbReference type="PANTHER" id="PTHR13024:SF0">
    <property type="entry name" value="MICROSOMAL TRIACYLGLYCEROL TRANSFER PROTEIN"/>
    <property type="match status" value="1"/>
</dbReference>
<dbReference type="InterPro" id="IPR001747">
    <property type="entry name" value="Vitellogenin_N"/>
</dbReference>
<accession>A0AAJ7SWJ4</accession>
<dbReference type="Pfam" id="PF01347">
    <property type="entry name" value="Vitellogenin_N"/>
    <property type="match status" value="1"/>
</dbReference>
<evidence type="ECO:0000256" key="7">
    <source>
        <dbReference type="PROSITE-ProRule" id="PRU00557"/>
    </source>
</evidence>
<dbReference type="SMART" id="SM00638">
    <property type="entry name" value="LPD_N"/>
    <property type="match status" value="1"/>
</dbReference>
<dbReference type="GO" id="GO:0016323">
    <property type="term" value="C:basolateral plasma membrane"/>
    <property type="evidence" value="ECO:0007669"/>
    <property type="project" value="TreeGrafter"/>
</dbReference>
<organism evidence="11 12">
    <name type="scientific">Petromyzon marinus</name>
    <name type="common">Sea lamprey</name>
    <dbReference type="NCBI Taxonomy" id="7757"/>
    <lineage>
        <taxon>Eukaryota</taxon>
        <taxon>Metazoa</taxon>
        <taxon>Chordata</taxon>
        <taxon>Craniata</taxon>
        <taxon>Vertebrata</taxon>
        <taxon>Cyclostomata</taxon>
        <taxon>Hyperoartia</taxon>
        <taxon>Petromyzontiformes</taxon>
        <taxon>Petromyzontidae</taxon>
        <taxon>Petromyzon</taxon>
    </lineage>
</organism>
<keyword evidence="6 7" id="KW-1015">Disulfide bond</keyword>
<evidence type="ECO:0000256" key="4">
    <source>
        <dbReference type="ARBA" id="ARBA00022824"/>
    </source>
</evidence>
<dbReference type="Gene3D" id="2.30.230.10">
    <property type="entry name" value="Lipovitellin, beta-sheet shell regions, chain A"/>
    <property type="match status" value="1"/>
</dbReference>
<evidence type="ECO:0000256" key="8">
    <source>
        <dbReference type="SAM" id="MobiDB-lite"/>
    </source>
</evidence>
<sequence>MNRILSLTILICAVLCAAAKKDGPISGRWRGGRRYTYAYSAGVATGPEATGPGGRHVAGVSLDGRVHLAVLWSSKEQQLLSVALSDVHFGNVSERAANQDAVRAAGGDGILGAAGMKALQVPTLVLITQNKVEGLYVEPGEPVVVENLKRGLVSLLQFQLSSGEATEIDVSGKCKVTYEVNSGQVTKVKDLKSCSNHQNAPSATNKVLGLEWSPKSVASYTFESGLLKSVSLEETHSITLNMRTEVGKTVVSRQRLEMLSAEGGAKQLKAKTAEEALASAGGQHASRPLPSGKPRHECASCPSAKKQLSAVRRHLHPETLSQTVTTRSFLMLVRAFRGAEYGELLRLLEDEPKDTLLQLIDAMSATQTDASLRALLHFLDLSQGSMAEAHERFLYACAFATKPSQQLLSGLLDKLKLPIAQSETSDTLVIVIGALVGKLCQAGQCDSAPVVEARELLFAGLERAASDTEGQAFLLALKNTLLPDTVGVFARHAEVGSGASSVIAISGLQRFPDELITPEVRAALNRIYHQNRRVYEKTVRVAAMELILTKQPSLEEVRNILLSVGELPNEMSKFVVVRINDLLHFRHPTSQVIRQVLRDPIVHNYDRFAKTGSSSAYSGFMSETKDMTSTYSLNILYSNSGMLRKSNMNMFLFSHEAQLHSVQVSLEAQGLEGLIAATPDEGEEELDSMAGMAPILFDVQLRPITFFRGYGDLMAKMWEATGEPTSAVKGIILLIDHSQDLSLQSGLRADVEFQGSLAIDISGSMDVSLWNRESKTIVRNKGALMLSGVVTVALGHLQVSSELSAEAAAGMDFTTTVKFNSYPFLVCMQMEKDTFPFREVLTQSEEVSGLKIQYSARKGRSILIPGSEYPLHQDNSAMCRRMHQPEDSEPEWF</sequence>
<dbReference type="Pfam" id="PF19444">
    <property type="entry name" value="MTP_lip_bd"/>
    <property type="match status" value="1"/>
</dbReference>
<feature type="disulfide bond" evidence="7">
    <location>
        <begin position="440"/>
        <end position="445"/>
    </location>
</feature>
<dbReference type="GO" id="GO:0008289">
    <property type="term" value="F:lipid binding"/>
    <property type="evidence" value="ECO:0007669"/>
    <property type="project" value="InterPro"/>
</dbReference>
<evidence type="ECO:0000259" key="10">
    <source>
        <dbReference type="PROSITE" id="PS51211"/>
    </source>
</evidence>
<dbReference type="InterPro" id="IPR039988">
    <property type="entry name" value="MTTP"/>
</dbReference>
<proteinExistence type="predicted"/>
<dbReference type="InterPro" id="IPR011030">
    <property type="entry name" value="Lipovitellin_superhlx_dom"/>
</dbReference>
<name>A0AAJ7SWJ4_PETMA</name>
<keyword evidence="4" id="KW-0256">Endoplasmic reticulum</keyword>
<evidence type="ECO:0000256" key="1">
    <source>
        <dbReference type="ARBA" id="ARBA00004240"/>
    </source>
</evidence>
<gene>
    <name evidence="12" type="primary">LOC116940336</name>
</gene>
<protein>
    <submittedName>
        <fullName evidence="12">Microsomal triglyceride transfer protein large subunit-like</fullName>
    </submittedName>
</protein>
<dbReference type="GeneID" id="116940336"/>
<dbReference type="InterPro" id="IPR015816">
    <property type="entry name" value="Vitellinogen_b-sht_N"/>
</dbReference>
<dbReference type="FunFam" id="2.30.230.10:FF:000001">
    <property type="entry name" value="Microsomal triglyceride transfer protein large subunit"/>
    <property type="match status" value="1"/>
</dbReference>
<dbReference type="GO" id="GO:0005794">
    <property type="term" value="C:Golgi apparatus"/>
    <property type="evidence" value="ECO:0007669"/>
    <property type="project" value="TreeGrafter"/>
</dbReference>
<dbReference type="AlphaFoldDB" id="A0AAJ7SWJ4"/>
<dbReference type="InterPro" id="IPR015819">
    <property type="entry name" value="Lipid_transp_b-sht_shell"/>
</dbReference>